<dbReference type="GO" id="GO:0001181">
    <property type="term" value="F:RNA polymerase I general transcription initiation factor activity"/>
    <property type="evidence" value="ECO:0007669"/>
    <property type="project" value="InterPro"/>
</dbReference>
<dbReference type="OrthoDB" id="26970at2759"/>
<reference evidence="3" key="1">
    <citation type="journal article" date="2020" name="Stud. Mycol.">
        <title>101 Dothideomycetes genomes: a test case for predicting lifestyles and emergence of pathogens.</title>
        <authorList>
            <person name="Haridas S."/>
            <person name="Albert R."/>
            <person name="Binder M."/>
            <person name="Bloem J."/>
            <person name="Labutti K."/>
            <person name="Salamov A."/>
            <person name="Andreopoulos B."/>
            <person name="Baker S."/>
            <person name="Barry K."/>
            <person name="Bills G."/>
            <person name="Bluhm B."/>
            <person name="Cannon C."/>
            <person name="Castanera R."/>
            <person name="Culley D."/>
            <person name="Daum C."/>
            <person name="Ezra D."/>
            <person name="Gonzalez J."/>
            <person name="Henrissat B."/>
            <person name="Kuo A."/>
            <person name="Liang C."/>
            <person name="Lipzen A."/>
            <person name="Lutzoni F."/>
            <person name="Magnuson J."/>
            <person name="Mondo S."/>
            <person name="Nolan M."/>
            <person name="Ohm R."/>
            <person name="Pangilinan J."/>
            <person name="Park H.-J."/>
            <person name="Ramirez L."/>
            <person name="Alfaro M."/>
            <person name="Sun H."/>
            <person name="Tritt A."/>
            <person name="Yoshinaga Y."/>
            <person name="Zwiers L.-H."/>
            <person name="Turgeon B."/>
            <person name="Goodwin S."/>
            <person name="Spatafora J."/>
            <person name="Crous P."/>
            <person name="Grigoriev I."/>
        </authorList>
    </citation>
    <scope>NUCLEOTIDE SEQUENCE</scope>
    <source>
        <strain evidence="3">CBS 260.36</strain>
    </source>
</reference>
<dbReference type="GO" id="GO:0003743">
    <property type="term" value="F:translation initiation factor activity"/>
    <property type="evidence" value="ECO:0007669"/>
    <property type="project" value="UniProtKB-KW"/>
</dbReference>
<feature type="compositionally biased region" description="Acidic residues" evidence="2">
    <location>
        <begin position="284"/>
        <end position="294"/>
    </location>
</feature>
<feature type="compositionally biased region" description="Acidic residues" evidence="2">
    <location>
        <begin position="643"/>
        <end position="681"/>
    </location>
</feature>
<evidence type="ECO:0000256" key="1">
    <source>
        <dbReference type="ARBA" id="ARBA00010098"/>
    </source>
</evidence>
<dbReference type="Proteomes" id="UP000799439">
    <property type="component" value="Unassembled WGS sequence"/>
</dbReference>
<accession>A0A9P4J5U7</accession>
<dbReference type="GO" id="GO:0005634">
    <property type="term" value="C:nucleus"/>
    <property type="evidence" value="ECO:0007669"/>
    <property type="project" value="TreeGrafter"/>
</dbReference>
<dbReference type="EMBL" id="ML996083">
    <property type="protein sequence ID" value="KAF2154655.1"/>
    <property type="molecule type" value="Genomic_DNA"/>
</dbReference>
<evidence type="ECO:0000313" key="4">
    <source>
        <dbReference type="Proteomes" id="UP000799439"/>
    </source>
</evidence>
<feature type="compositionally biased region" description="Acidic residues" evidence="2">
    <location>
        <begin position="305"/>
        <end position="326"/>
    </location>
</feature>
<evidence type="ECO:0000256" key="2">
    <source>
        <dbReference type="SAM" id="MobiDB-lite"/>
    </source>
</evidence>
<name>A0A9P4J5U7_9PEZI</name>
<dbReference type="InterPro" id="IPR007991">
    <property type="entry name" value="RNA_pol_I_trans_ini_fac_RRN3"/>
</dbReference>
<gene>
    <name evidence="3" type="ORF">K461DRAFT_285010</name>
</gene>
<dbReference type="GO" id="GO:0006361">
    <property type="term" value="P:transcription initiation at RNA polymerase I promoter"/>
    <property type="evidence" value="ECO:0007669"/>
    <property type="project" value="InterPro"/>
</dbReference>
<dbReference type="PANTHER" id="PTHR12790">
    <property type="entry name" value="TRANSCRIPTION INITIATION FACTOR IA RRN3"/>
    <property type="match status" value="1"/>
</dbReference>
<dbReference type="PANTHER" id="PTHR12790:SF0">
    <property type="entry name" value="RNA POLYMERASE I-SPECIFIC TRANSCRIPTION INITIATION FACTOR RRN3-RELATED"/>
    <property type="match status" value="1"/>
</dbReference>
<sequence length="681" mass="77288">MPNTPSPSRPTTLKRDSSHLTPLVGDLATAKRLRVAFSDDVDVRFLEGRTDRTQELVQEEVRIAIDAHLRRGQGNDDSAYEQLRMMFAAAALEENQGDLRPDGYALERPSGAILKQYLAALLRRVGDLKGCSTLLYAILDMNWFGRKEDFISLYAKFLGALASVHPGFLKHIMEKTVRHFVSLPSSYGRISGEPIIRKRQMLASLHSALRYLLQLIPAASDALAEALKAQFPNHRMTNLKDYLAYIRNLFQIASYASELRSDILSLVTERLVKIDVEIQQEVEDLDDDMEEDAMPEDRRQSNYFLDDDTSDDSDAESDSSSDYDDTVEERQLKLLRDKTAKLDAGMDFLFKHYTDTIKSDSSTNELDQLLSLFTTFVLPTYRSRHVQFLAFHFSQLDAEKCARFVSRCLSMIQGHANSSSSAIFGAAYLASFIARGSRAPRSLVQDVVSFLIGRINYLRETYEKTARGPDIGRYSSFYASVQALLYIFCFRWRELLFDSSLHSTIPDDDYDFQASGETFAVKGLKECLTQAIYSRLNPLKVCSPAIVKQYAAIANHLRYMFVYPLLETNKRIRLSSFRTYGGSNQGQGALAKRDTSLSAKLGESHHQLDAFFPFDPYHLPRSQRWLDGDYNEWRGIEGMKYVDDEDDDEEDGEDDAVSDDEDEDDEDEDDEAESDPESDSS</sequence>
<dbReference type="AlphaFoldDB" id="A0A9P4J5U7"/>
<keyword evidence="3" id="KW-0648">Protein biosynthesis</keyword>
<feature type="region of interest" description="Disordered" evidence="2">
    <location>
        <begin position="284"/>
        <end position="326"/>
    </location>
</feature>
<evidence type="ECO:0000313" key="3">
    <source>
        <dbReference type="EMBL" id="KAF2154655.1"/>
    </source>
</evidence>
<keyword evidence="4" id="KW-1185">Reference proteome</keyword>
<feature type="region of interest" description="Disordered" evidence="2">
    <location>
        <begin position="637"/>
        <end position="681"/>
    </location>
</feature>
<dbReference type="GO" id="GO:0001042">
    <property type="term" value="F:RNA polymerase I core binding"/>
    <property type="evidence" value="ECO:0007669"/>
    <property type="project" value="TreeGrafter"/>
</dbReference>
<comment type="caution">
    <text evidence="3">The sequence shown here is derived from an EMBL/GenBank/DDBJ whole genome shotgun (WGS) entry which is preliminary data.</text>
</comment>
<protein>
    <submittedName>
        <fullName evidence="3">RNA polymerase I-specific transcription initiation factor RRN3</fullName>
    </submittedName>
</protein>
<proteinExistence type="inferred from homology"/>
<organism evidence="3 4">
    <name type="scientific">Myriangium duriaei CBS 260.36</name>
    <dbReference type="NCBI Taxonomy" id="1168546"/>
    <lineage>
        <taxon>Eukaryota</taxon>
        <taxon>Fungi</taxon>
        <taxon>Dikarya</taxon>
        <taxon>Ascomycota</taxon>
        <taxon>Pezizomycotina</taxon>
        <taxon>Dothideomycetes</taxon>
        <taxon>Dothideomycetidae</taxon>
        <taxon>Myriangiales</taxon>
        <taxon>Myriangiaceae</taxon>
        <taxon>Myriangium</taxon>
    </lineage>
</organism>
<keyword evidence="3" id="KW-0396">Initiation factor</keyword>
<comment type="similarity">
    <text evidence="1">Belongs to the RRN3 family.</text>
</comment>
<dbReference type="Pfam" id="PF05327">
    <property type="entry name" value="RRN3"/>
    <property type="match status" value="1"/>
</dbReference>